<dbReference type="AlphaFoldDB" id="A0A679J6T8"/>
<dbReference type="GO" id="GO:0046872">
    <property type="term" value="F:metal ion binding"/>
    <property type="evidence" value="ECO:0007669"/>
    <property type="project" value="UniProtKB-KW"/>
</dbReference>
<evidence type="ECO:0000259" key="3">
    <source>
        <dbReference type="Pfam" id="PF01557"/>
    </source>
</evidence>
<dbReference type="EC" id="4.3.2.3" evidence="4"/>
<protein>
    <submittedName>
        <fullName evidence="4">Ureidoglycolate lyase</fullName>
        <ecNumber evidence="4">4.3.2.3</ecNumber>
    </submittedName>
</protein>
<reference evidence="4" key="1">
    <citation type="submission" date="2019-12" db="EMBL/GenBank/DDBJ databases">
        <authorList>
            <person name="Cremers G."/>
        </authorList>
    </citation>
    <scope>NUCLEOTIDE SEQUENCE</scope>
    <source>
        <strain evidence="4">Mbul1</strain>
    </source>
</reference>
<gene>
    <name evidence="4" type="ORF">MBUL_02652</name>
</gene>
<keyword evidence="2" id="KW-0479">Metal-binding</keyword>
<evidence type="ECO:0000313" key="4">
    <source>
        <dbReference type="EMBL" id="CAA2104329.1"/>
    </source>
</evidence>
<accession>A0A679J6T8</accession>
<dbReference type="PANTHER" id="PTHR42796:SF4">
    <property type="entry name" value="FUMARYLACETOACETATE HYDROLASE DOMAIN-CONTAINING PROTEIN 2A"/>
    <property type="match status" value="1"/>
</dbReference>
<dbReference type="InterPro" id="IPR036663">
    <property type="entry name" value="Fumarylacetoacetase_C_sf"/>
</dbReference>
<sequence>MKLVRHGDVGDEKPGLIDAEGGLRDLSGILRDISGAALATTSLERLRAIAPETLPLLPAETRLGPCVGGTRNFIAIGLNYTDHAAEIGADIPSEPIVFNKAPSCISGPNDRVILPKGSAKTDWEVELAIVMGARASYVHANEALSYVAGLCLCNDVSEREFQLERGGTWTKGKGCPTFGPLGPWLVTLDEIPDPSALDLWLDVNGERMQSGSTSTMIFGVAQIVAYLSHFMMLEPGDVITTGTPPGVGMAKKPPRFLKNGDVVTLGITGLGEQRQEIVAFDDWTAKVAAGEPTH</sequence>
<evidence type="ECO:0000256" key="1">
    <source>
        <dbReference type="ARBA" id="ARBA00010211"/>
    </source>
</evidence>
<name>A0A679J6T8_9HYPH</name>
<comment type="similarity">
    <text evidence="1">Belongs to the FAH family.</text>
</comment>
<dbReference type="Gene3D" id="3.90.850.10">
    <property type="entry name" value="Fumarylacetoacetase-like, C-terminal domain"/>
    <property type="match status" value="1"/>
</dbReference>
<dbReference type="PANTHER" id="PTHR42796">
    <property type="entry name" value="FUMARYLACETOACETATE HYDROLASE DOMAIN-CONTAINING PROTEIN 2A-RELATED"/>
    <property type="match status" value="1"/>
</dbReference>
<dbReference type="GO" id="GO:0016853">
    <property type="term" value="F:isomerase activity"/>
    <property type="evidence" value="ECO:0007669"/>
    <property type="project" value="UniProtKB-ARBA"/>
</dbReference>
<evidence type="ECO:0000256" key="2">
    <source>
        <dbReference type="ARBA" id="ARBA00022723"/>
    </source>
</evidence>
<dbReference type="InterPro" id="IPR051121">
    <property type="entry name" value="FAH"/>
</dbReference>
<dbReference type="Pfam" id="PF01557">
    <property type="entry name" value="FAA_hydrolase"/>
    <property type="match status" value="1"/>
</dbReference>
<dbReference type="EMBL" id="LR743504">
    <property type="protein sequence ID" value="CAA2104329.1"/>
    <property type="molecule type" value="Genomic_DNA"/>
</dbReference>
<keyword evidence="4" id="KW-0456">Lyase</keyword>
<proteinExistence type="inferred from homology"/>
<dbReference type="FunFam" id="3.90.850.10:FF:000002">
    <property type="entry name" value="2-hydroxyhepta-2,4-diene-1,7-dioate isomerase"/>
    <property type="match status" value="1"/>
</dbReference>
<dbReference type="SUPFAM" id="SSF56529">
    <property type="entry name" value="FAH"/>
    <property type="match status" value="1"/>
</dbReference>
<dbReference type="GO" id="GO:0050385">
    <property type="term" value="F:ureidoglycolate lyase activity"/>
    <property type="evidence" value="ECO:0007669"/>
    <property type="project" value="UniProtKB-EC"/>
</dbReference>
<dbReference type="GO" id="GO:0019752">
    <property type="term" value="P:carboxylic acid metabolic process"/>
    <property type="evidence" value="ECO:0007669"/>
    <property type="project" value="UniProtKB-ARBA"/>
</dbReference>
<feature type="domain" description="Fumarylacetoacetase-like C-terminal" evidence="3">
    <location>
        <begin position="73"/>
        <end position="277"/>
    </location>
</feature>
<dbReference type="InterPro" id="IPR011234">
    <property type="entry name" value="Fumarylacetoacetase-like_C"/>
</dbReference>
<organism evidence="4">
    <name type="scientific">Methylobacterium bullatum</name>
    <dbReference type="NCBI Taxonomy" id="570505"/>
    <lineage>
        <taxon>Bacteria</taxon>
        <taxon>Pseudomonadati</taxon>
        <taxon>Pseudomonadota</taxon>
        <taxon>Alphaproteobacteria</taxon>
        <taxon>Hyphomicrobiales</taxon>
        <taxon>Methylobacteriaceae</taxon>
        <taxon>Methylobacterium</taxon>
    </lineage>
</organism>